<dbReference type="InterPro" id="IPR032675">
    <property type="entry name" value="LRR_dom_sf"/>
</dbReference>
<dbReference type="Proteomes" id="UP001153620">
    <property type="component" value="Chromosome 4"/>
</dbReference>
<feature type="chain" id="PRO_5040334603" evidence="3">
    <location>
        <begin position="19"/>
        <end position="419"/>
    </location>
</feature>
<proteinExistence type="predicted"/>
<protein>
    <submittedName>
        <fullName evidence="4">Uncharacterized protein</fullName>
    </submittedName>
</protein>
<reference evidence="4" key="1">
    <citation type="submission" date="2022-01" db="EMBL/GenBank/DDBJ databases">
        <authorList>
            <person name="King R."/>
        </authorList>
    </citation>
    <scope>NUCLEOTIDE SEQUENCE</scope>
</reference>
<evidence type="ECO:0000256" key="3">
    <source>
        <dbReference type="SAM" id="SignalP"/>
    </source>
</evidence>
<keyword evidence="1" id="KW-0433">Leucine-rich repeat</keyword>
<reference evidence="4" key="2">
    <citation type="submission" date="2022-10" db="EMBL/GenBank/DDBJ databases">
        <authorList>
            <consortium name="ENA_rothamsted_submissions"/>
            <consortium name="culmorum"/>
            <person name="King R."/>
        </authorList>
    </citation>
    <scope>NUCLEOTIDE SEQUENCE</scope>
</reference>
<evidence type="ECO:0000256" key="2">
    <source>
        <dbReference type="ARBA" id="ARBA00022737"/>
    </source>
</evidence>
<dbReference type="PANTHER" id="PTHR45712">
    <property type="entry name" value="AGAP008170-PA"/>
    <property type="match status" value="1"/>
</dbReference>
<feature type="signal peptide" evidence="3">
    <location>
        <begin position="1"/>
        <end position="18"/>
    </location>
</feature>
<sequence>MMNLLILCLLLKFSLTASQNVQELTCEEGTIRSVCIIDGSKLDSMTQQLKISNNSSKHFQLHLKNFRQLQSDLIVVNNNVRDLFVVNSTILLVNRTDFVDLTVQHIFIINSTASFDAGSLSSFKSLINFNLINSKISKINPCAFEELPNVTKIDLTNTSLSDDLVTAVEALENIKKLVCTNCKLNDEQLMKIVKSHGQLDTILLPSNAVKSLKCDKIKNLKLSELDLSCNNLSKTFQTCKIVSVDVTENKIDTLHIQYGTKTIEAAKNLISKIKCEYSLNTVEINLNKNLLTDLMCISSISTLEYLSINSNKFKNFKLYAFEQMTRLRYISAMDNPIYLSKPNLFAPESKSPLERINVDKFDFGYEKLRFFYPKLEEVFHYQFTGSCEKYFQILDILKEQNINFYVFKAPSCCRTTDCV</sequence>
<keyword evidence="2" id="KW-0677">Repeat</keyword>
<keyword evidence="3" id="KW-0732">Signal</keyword>
<keyword evidence="5" id="KW-1185">Reference proteome</keyword>
<dbReference type="EMBL" id="OU895880">
    <property type="protein sequence ID" value="CAG9812017.1"/>
    <property type="molecule type" value="Genomic_DNA"/>
</dbReference>
<evidence type="ECO:0000256" key="1">
    <source>
        <dbReference type="ARBA" id="ARBA00022614"/>
    </source>
</evidence>
<dbReference type="OrthoDB" id="2013775at2759"/>
<dbReference type="InterPro" id="IPR050333">
    <property type="entry name" value="SLRP"/>
</dbReference>
<name>A0A9N9WZC1_9DIPT</name>
<dbReference type="SUPFAM" id="SSF52058">
    <property type="entry name" value="L domain-like"/>
    <property type="match status" value="1"/>
</dbReference>
<evidence type="ECO:0000313" key="5">
    <source>
        <dbReference type="Proteomes" id="UP001153620"/>
    </source>
</evidence>
<evidence type="ECO:0000313" key="4">
    <source>
        <dbReference type="EMBL" id="CAG9812017.1"/>
    </source>
</evidence>
<dbReference type="AlphaFoldDB" id="A0A9N9WZC1"/>
<dbReference type="Gene3D" id="3.80.10.10">
    <property type="entry name" value="Ribonuclease Inhibitor"/>
    <property type="match status" value="1"/>
</dbReference>
<gene>
    <name evidence="4" type="ORF">CHIRRI_LOCUS14824</name>
</gene>
<accession>A0A9N9WZC1</accession>
<dbReference type="PANTHER" id="PTHR45712:SF22">
    <property type="entry name" value="INSULIN-LIKE GROWTH FACTOR-BINDING PROTEIN COMPLEX ACID LABILE SUBUNIT"/>
    <property type="match status" value="1"/>
</dbReference>
<organism evidence="4 5">
    <name type="scientific">Chironomus riparius</name>
    <dbReference type="NCBI Taxonomy" id="315576"/>
    <lineage>
        <taxon>Eukaryota</taxon>
        <taxon>Metazoa</taxon>
        <taxon>Ecdysozoa</taxon>
        <taxon>Arthropoda</taxon>
        <taxon>Hexapoda</taxon>
        <taxon>Insecta</taxon>
        <taxon>Pterygota</taxon>
        <taxon>Neoptera</taxon>
        <taxon>Endopterygota</taxon>
        <taxon>Diptera</taxon>
        <taxon>Nematocera</taxon>
        <taxon>Chironomoidea</taxon>
        <taxon>Chironomidae</taxon>
        <taxon>Chironominae</taxon>
        <taxon>Chironomus</taxon>
    </lineage>
</organism>